<dbReference type="InterPro" id="IPR036537">
    <property type="entry name" value="Adaptor_Cbl_N_dom_sf"/>
</dbReference>
<dbReference type="InterPro" id="IPR027417">
    <property type="entry name" value="P-loop_NTPase"/>
</dbReference>
<dbReference type="Proteomes" id="UP001221142">
    <property type="component" value="Unassembled WGS sequence"/>
</dbReference>
<dbReference type="Gene3D" id="1.25.40.10">
    <property type="entry name" value="Tetratricopeptide repeat domain"/>
    <property type="match status" value="1"/>
</dbReference>
<dbReference type="SUPFAM" id="SSF52540">
    <property type="entry name" value="P-loop containing nucleoside triphosphate hydrolases"/>
    <property type="match status" value="1"/>
</dbReference>
<feature type="region of interest" description="Disordered" evidence="1">
    <location>
        <begin position="186"/>
        <end position="206"/>
    </location>
</feature>
<dbReference type="CDD" id="cd21037">
    <property type="entry name" value="MLKL_NTD"/>
    <property type="match status" value="1"/>
</dbReference>
<organism evidence="2 3">
    <name type="scientific">Roridomyces roridus</name>
    <dbReference type="NCBI Taxonomy" id="1738132"/>
    <lineage>
        <taxon>Eukaryota</taxon>
        <taxon>Fungi</taxon>
        <taxon>Dikarya</taxon>
        <taxon>Basidiomycota</taxon>
        <taxon>Agaricomycotina</taxon>
        <taxon>Agaricomycetes</taxon>
        <taxon>Agaricomycetidae</taxon>
        <taxon>Agaricales</taxon>
        <taxon>Marasmiineae</taxon>
        <taxon>Mycenaceae</taxon>
        <taxon>Roridomyces</taxon>
    </lineage>
</organism>
<dbReference type="GO" id="GO:0007166">
    <property type="term" value="P:cell surface receptor signaling pathway"/>
    <property type="evidence" value="ECO:0007669"/>
    <property type="project" value="InterPro"/>
</dbReference>
<dbReference type="EMBL" id="JARKIF010000007">
    <property type="protein sequence ID" value="KAJ7635272.1"/>
    <property type="molecule type" value="Genomic_DNA"/>
</dbReference>
<evidence type="ECO:0000313" key="3">
    <source>
        <dbReference type="Proteomes" id="UP001221142"/>
    </source>
</evidence>
<proteinExistence type="predicted"/>
<evidence type="ECO:0000256" key="1">
    <source>
        <dbReference type="SAM" id="MobiDB-lite"/>
    </source>
</evidence>
<protein>
    <submittedName>
        <fullName evidence="2">Uncharacterized protein</fullName>
    </submittedName>
</protein>
<accession>A0AAD7FSR5</accession>
<comment type="caution">
    <text evidence="2">The sequence shown here is derived from an EMBL/GenBank/DDBJ whole genome shotgun (WGS) entry which is preliminary data.</text>
</comment>
<dbReference type="SUPFAM" id="SSF48452">
    <property type="entry name" value="TPR-like"/>
    <property type="match status" value="1"/>
</dbReference>
<dbReference type="AlphaFoldDB" id="A0AAD7FSR5"/>
<name>A0AAD7FSR5_9AGAR</name>
<sequence>MPLIRTTVDSQLGNIVSCLEAIAPVLAELHDGFNTPFLHIISNTTLSLIGLTQNVKRNKEDCEQMLEQTCNILTAICSLHVEHGKAGYLPPHTLQHLGMFAETLCQIHTFIDAQQGGKKLRQLFRQNEMSGLLKKCRTGLDEAISVFKTESQNTAVSDIADLQERMKTMHGQVLHLISVIPDDEAGTETRSSYSVSNESNGRSSTSFSILPPQPKIFHGRSFELAAIIHLITRPSGTPARIAILELGAWARQVSHGLCCTIPRSPLAESSTNNRDLAEKIADCVGVKPGKNTIQAVVRYFAGLAVPGKPVLLVLDNMETPWEPRESRGKVEELLALLSDLQHLALIVTMRGAQRPAKVAWTHPFLPPLQPLSEDAALQTFQDIAGDYHEREHVTQLLQLTDSLPLAIELIANLAVDYDDCAFILQRWETEKTRMISAGFDRTSSLDVSIAMSLASPRLRALPDAPVLLSLLAILPDGISTEDLLQSNLPIRDPRACKSALLATCGGRLKALTPIREHMLQNSPPSPPLVLILQNHFYTLLEVYRKYVGWPMANLQTKGNIASNLGNIHAILGRTLSKENQEIENTIYCTISLHRFCQSSGHSTGLMGRIPELLPESCSPRLRFSFITEVIAFHMWKLMGNPEPLIQEAEALRERFADPGLQYRFSLAAAYYYAYAKRNIPKAMEYYEMELSQARALDHDFRQAEIHINIAQIRWWTGDYRTALVDADSGRKFSKIAGNLQQEALAAEMQAMCLMELGAYSGSLEHFQQARQLLQLCGMAETNMEYDILAKLASLHEEKTEYAAAREIHVKITRNVDLERYMRGVSLMNLAAIDAVMGAATADVQNNLDKAKEIFSNFDHPTELVVCDMVIADLAPSGKIPMKT</sequence>
<dbReference type="InterPro" id="IPR011990">
    <property type="entry name" value="TPR-like_helical_dom_sf"/>
</dbReference>
<reference evidence="2" key="1">
    <citation type="submission" date="2023-03" db="EMBL/GenBank/DDBJ databases">
        <title>Massive genome expansion in bonnet fungi (Mycena s.s.) driven by repeated elements and novel gene families across ecological guilds.</title>
        <authorList>
            <consortium name="Lawrence Berkeley National Laboratory"/>
            <person name="Harder C.B."/>
            <person name="Miyauchi S."/>
            <person name="Viragh M."/>
            <person name="Kuo A."/>
            <person name="Thoen E."/>
            <person name="Andreopoulos B."/>
            <person name="Lu D."/>
            <person name="Skrede I."/>
            <person name="Drula E."/>
            <person name="Henrissat B."/>
            <person name="Morin E."/>
            <person name="Kohler A."/>
            <person name="Barry K."/>
            <person name="LaButti K."/>
            <person name="Morin E."/>
            <person name="Salamov A."/>
            <person name="Lipzen A."/>
            <person name="Mereny Z."/>
            <person name="Hegedus B."/>
            <person name="Baldrian P."/>
            <person name="Stursova M."/>
            <person name="Weitz H."/>
            <person name="Taylor A."/>
            <person name="Grigoriev I.V."/>
            <person name="Nagy L.G."/>
            <person name="Martin F."/>
            <person name="Kauserud H."/>
        </authorList>
    </citation>
    <scope>NUCLEOTIDE SEQUENCE</scope>
    <source>
        <strain evidence="2">9284</strain>
    </source>
</reference>
<feature type="compositionally biased region" description="Polar residues" evidence="1">
    <location>
        <begin position="188"/>
        <end position="206"/>
    </location>
</feature>
<dbReference type="InterPro" id="IPR059179">
    <property type="entry name" value="MLKL-like_MCAfunc"/>
</dbReference>
<gene>
    <name evidence="2" type="ORF">FB45DRAFT_1057142</name>
</gene>
<dbReference type="Gene3D" id="1.20.930.20">
    <property type="entry name" value="Adaptor protein Cbl, N-terminal domain"/>
    <property type="match status" value="1"/>
</dbReference>
<keyword evidence="3" id="KW-1185">Reference proteome</keyword>
<evidence type="ECO:0000313" key="2">
    <source>
        <dbReference type="EMBL" id="KAJ7635272.1"/>
    </source>
</evidence>